<dbReference type="Proteomes" id="UP001254257">
    <property type="component" value="Unassembled WGS sequence"/>
</dbReference>
<dbReference type="InterPro" id="IPR016450">
    <property type="entry name" value="UCP005522"/>
</dbReference>
<dbReference type="RefSeq" id="WP_316017014.1">
    <property type="nucleotide sequence ID" value="NZ_JAWDID010000004.1"/>
</dbReference>
<evidence type="ECO:0000313" key="3">
    <source>
        <dbReference type="Proteomes" id="UP001254257"/>
    </source>
</evidence>
<evidence type="ECO:0000313" key="2">
    <source>
        <dbReference type="EMBL" id="MDU0339095.1"/>
    </source>
</evidence>
<dbReference type="InterPro" id="IPR051680">
    <property type="entry name" value="ATP-dep_Glu-Cys_Ligase-2"/>
</dbReference>
<name>A0ABU3S2U1_9HYPH</name>
<evidence type="ECO:0000259" key="1">
    <source>
        <dbReference type="Pfam" id="PF14403"/>
    </source>
</evidence>
<dbReference type="PANTHER" id="PTHR34595:SF7">
    <property type="entry name" value="SLL1039 PROTEIN"/>
    <property type="match status" value="1"/>
</dbReference>
<sequence length="471" mass="51843">MPAFDEMTGGEGGLRSAYAELDRWLKEAPPEVLALRRSQAELFFRRIGITFAVYGDEESTERLIPFDIIPRVLTKPEWTKLEKGLRQRVTALNMFLADVYGPKECLKAGIIPADLVYRNACYQLQMVDFQVPHGIYCHIAGIDIVRVDADTFYVLEDNARTPSGVSYMMENREVMLRLFPELFATHRVAPVDNYPDQLLATLRSVAPRTASSDPTICLLTPGQYNSAFYEHSFLADKLGVELVEGSDLLVKDDVVYMRTTQGPKRVDVIYRRIDDDFIDPLVFRGDSVLGVPGIIGAYKAGNVTLANAVGTGVADDKAVYSYMPEIVKFFTGEEPILKNVPTHRCREPEANAYVLDNLEKLVVKEVNGSGGYGMLVGPHASKAQIETFRQKLKLQPEGFIAQPTLALSTCPTFVASGVAPRHVDLRPYVLSGANGISCVPGGLTRVALQEGSLVVNSSQGGGTKDTWVLDA</sequence>
<organism evidence="2 3">
    <name type="scientific">Bosea rubneri</name>
    <dbReference type="NCBI Taxonomy" id="3075434"/>
    <lineage>
        <taxon>Bacteria</taxon>
        <taxon>Pseudomonadati</taxon>
        <taxon>Pseudomonadota</taxon>
        <taxon>Alphaproteobacteria</taxon>
        <taxon>Hyphomicrobiales</taxon>
        <taxon>Boseaceae</taxon>
        <taxon>Bosea</taxon>
    </lineage>
</organism>
<dbReference type="Pfam" id="PF14403">
    <property type="entry name" value="CP_ATPgrasp_2"/>
    <property type="match status" value="1"/>
</dbReference>
<accession>A0ABU3S2U1</accession>
<reference evidence="2 3" key="1">
    <citation type="submission" date="2023-09" db="EMBL/GenBank/DDBJ databases">
        <title>Whole genome shotgun sequencing (WGS) of Bosea sp. ZW T0_25, isolated from stored onions (Allium cepa).</title>
        <authorList>
            <person name="Stoll D.A."/>
            <person name="Huch M."/>
        </authorList>
    </citation>
    <scope>NUCLEOTIDE SEQUENCE [LARGE SCALE GENOMIC DNA]</scope>
    <source>
        <strain evidence="2 3">ZW T0_25</strain>
    </source>
</reference>
<dbReference type="PIRSF" id="PIRSF005522">
    <property type="entry name" value="UCP005522"/>
    <property type="match status" value="1"/>
</dbReference>
<dbReference type="Gene3D" id="3.30.1490.270">
    <property type="match status" value="1"/>
</dbReference>
<dbReference type="SUPFAM" id="SSF56059">
    <property type="entry name" value="Glutathione synthetase ATP-binding domain-like"/>
    <property type="match status" value="1"/>
</dbReference>
<dbReference type="EMBL" id="JAWDID010000004">
    <property type="protein sequence ID" value="MDU0339095.1"/>
    <property type="molecule type" value="Genomic_DNA"/>
</dbReference>
<gene>
    <name evidence="2" type="ORF">RKE40_04365</name>
</gene>
<dbReference type="InterPro" id="IPR025841">
    <property type="entry name" value="CP_ATPgrasp_2"/>
</dbReference>
<keyword evidence="3" id="KW-1185">Reference proteome</keyword>
<feature type="domain" description="Circularly permuted ATP-grasp type 2" evidence="1">
    <location>
        <begin position="70"/>
        <end position="447"/>
    </location>
</feature>
<protein>
    <submittedName>
        <fullName evidence="2">Circularly permuted type 2 ATP-grasp protein</fullName>
    </submittedName>
</protein>
<dbReference type="PANTHER" id="PTHR34595">
    <property type="entry name" value="BLR5612 PROTEIN"/>
    <property type="match status" value="1"/>
</dbReference>
<dbReference type="Gene3D" id="3.40.50.11290">
    <property type="match status" value="1"/>
</dbReference>
<comment type="caution">
    <text evidence="2">The sequence shown here is derived from an EMBL/GenBank/DDBJ whole genome shotgun (WGS) entry which is preliminary data.</text>
</comment>
<proteinExistence type="predicted"/>